<feature type="region of interest" description="Disordered" evidence="8">
    <location>
        <begin position="27"/>
        <end position="125"/>
    </location>
</feature>
<evidence type="ECO:0000256" key="2">
    <source>
        <dbReference type="ARBA" id="ARBA00022692"/>
    </source>
</evidence>
<feature type="transmembrane region" description="Helical" evidence="9">
    <location>
        <begin position="381"/>
        <end position="400"/>
    </location>
</feature>
<keyword evidence="2 7" id="KW-0812">Transmembrane</keyword>
<evidence type="ECO:0000313" key="12">
    <source>
        <dbReference type="Proteomes" id="UP000796761"/>
    </source>
</evidence>
<dbReference type="GO" id="GO:0016020">
    <property type="term" value="C:membrane"/>
    <property type="evidence" value="ECO:0007669"/>
    <property type="project" value="UniProtKB-SubCell"/>
</dbReference>
<evidence type="ECO:0000256" key="7">
    <source>
        <dbReference type="PROSITE-ProRule" id="PRU00581"/>
    </source>
</evidence>
<protein>
    <recommendedName>
        <fullName evidence="10">MARVEL domain-containing protein</fullName>
    </recommendedName>
</protein>
<evidence type="ECO:0000259" key="10">
    <source>
        <dbReference type="PROSITE" id="PS51225"/>
    </source>
</evidence>
<comment type="similarity">
    <text evidence="6">Belongs to the MAL family.</text>
</comment>
<feature type="compositionally biased region" description="Low complexity" evidence="8">
    <location>
        <begin position="146"/>
        <end position="160"/>
    </location>
</feature>
<dbReference type="EMBL" id="SWJQ01001476">
    <property type="protein sequence ID" value="TRZ08129.1"/>
    <property type="molecule type" value="Genomic_DNA"/>
</dbReference>
<dbReference type="PANTHER" id="PTHR17068">
    <property type="entry name" value="MYELOID-ASSOCIATED DIFFERENTIATION MARKER MYADM FAMILY MEMBER"/>
    <property type="match status" value="1"/>
</dbReference>
<feature type="transmembrane region" description="Helical" evidence="9">
    <location>
        <begin position="484"/>
        <end position="512"/>
    </location>
</feature>
<dbReference type="InterPro" id="IPR008253">
    <property type="entry name" value="Marvel"/>
</dbReference>
<sequence length="601" mass="66133">MDPSGDGGSDWLQELEETQREIEAELERAAKAQSHRVPPVSRGSRGSRWAQDEAERERGRRREQQRRLRSFLAAKERPRPRPARPRLKPPAPPEAPQDPPEGMEEGLDPPKEEEEEEEESWMDGEAQTFSQFLLLTEQHRELQELQQQVEQLRAAVAAAETPEEPGGPPGDPEFELQELREQERQGREQLEELRAGLAELLAQLEEGQGDPDPTQDPLWDPPWDPPENSDPLWEQLRRLEFGVTRLLLRGPAGNEPMRGRPPPPRPPSPREEEEDEERPLSPGELRERVLKEPLFPLCCVQTPSPSIPEAPRMPPPCRPPSILRCVQAFSALLALALAAAPGYWNPGEGDGCLSAWALSFIFTTLLLLNDAFNRPPPRRDLPLTLAMAAAMACATATILWPLGHLRGQEGWHGRPRALRATATAASVIATLAYAAEVARDRARPGEAAPYLATPSGLLKVAEAFLALVLLGMSAELGAASGPEALRWCLGIYCVSFVLGVLLVGSCLLGWGWCGWMRDPEGMRWGLGIYTGLGVVAYGAATVLWALYSFSDDLGGQPRRPYGCPATCAWDRKVLVAVLTGLNLVAFGVDLGQTGRLVLLRA</sequence>
<keyword evidence="5 7" id="KW-0472">Membrane</keyword>
<proteinExistence type="inferred from homology"/>
<dbReference type="InterPro" id="IPR047123">
    <property type="entry name" value="MYADM-like"/>
</dbReference>
<evidence type="ECO:0000256" key="8">
    <source>
        <dbReference type="SAM" id="MobiDB-lite"/>
    </source>
</evidence>
<keyword evidence="4 9" id="KW-1133">Transmembrane helix</keyword>
<evidence type="ECO:0000256" key="9">
    <source>
        <dbReference type="SAM" id="Phobius"/>
    </source>
</evidence>
<keyword evidence="3" id="KW-0677">Repeat</keyword>
<evidence type="ECO:0000256" key="5">
    <source>
        <dbReference type="ARBA" id="ARBA00023136"/>
    </source>
</evidence>
<evidence type="ECO:0000256" key="1">
    <source>
        <dbReference type="ARBA" id="ARBA00004141"/>
    </source>
</evidence>
<feature type="compositionally biased region" description="Low complexity" evidence="8">
    <location>
        <begin position="195"/>
        <end position="218"/>
    </location>
</feature>
<feature type="transmembrane region" description="Helical" evidence="9">
    <location>
        <begin position="524"/>
        <end position="547"/>
    </location>
</feature>
<dbReference type="PANTHER" id="PTHR17068:SF3">
    <property type="entry name" value="MYELOID-ASSOCIATED DIFFERENTIATION MARKER"/>
    <property type="match status" value="1"/>
</dbReference>
<dbReference type="Pfam" id="PF01284">
    <property type="entry name" value="MARVEL"/>
    <property type="match status" value="1"/>
</dbReference>
<dbReference type="PROSITE" id="PS51225">
    <property type="entry name" value="MARVEL"/>
    <property type="match status" value="2"/>
</dbReference>
<feature type="domain" description="MARVEL" evidence="10">
    <location>
        <begin position="315"/>
        <end position="445"/>
    </location>
</feature>
<organism evidence="11 12">
    <name type="scientific">Zosterops borbonicus</name>
    <dbReference type="NCBI Taxonomy" id="364589"/>
    <lineage>
        <taxon>Eukaryota</taxon>
        <taxon>Metazoa</taxon>
        <taxon>Chordata</taxon>
        <taxon>Craniata</taxon>
        <taxon>Vertebrata</taxon>
        <taxon>Euteleostomi</taxon>
        <taxon>Archelosauria</taxon>
        <taxon>Archosauria</taxon>
        <taxon>Dinosauria</taxon>
        <taxon>Saurischia</taxon>
        <taxon>Theropoda</taxon>
        <taxon>Coelurosauria</taxon>
        <taxon>Aves</taxon>
        <taxon>Neognathae</taxon>
        <taxon>Neoaves</taxon>
        <taxon>Telluraves</taxon>
        <taxon>Australaves</taxon>
        <taxon>Passeriformes</taxon>
        <taxon>Sylvioidea</taxon>
        <taxon>Zosteropidae</taxon>
        <taxon>Zosterops</taxon>
    </lineage>
</organism>
<comment type="caution">
    <text evidence="11">The sequence shown here is derived from an EMBL/GenBank/DDBJ whole genome shotgun (WGS) entry which is preliminary data.</text>
</comment>
<keyword evidence="12" id="KW-1185">Reference proteome</keyword>
<evidence type="ECO:0000313" key="11">
    <source>
        <dbReference type="EMBL" id="TRZ08129.1"/>
    </source>
</evidence>
<gene>
    <name evidence="11" type="ORF">HGM15179_018979</name>
</gene>
<feature type="transmembrane region" description="Helical" evidence="9">
    <location>
        <begin position="353"/>
        <end position="369"/>
    </location>
</feature>
<feature type="transmembrane region" description="Helical" evidence="9">
    <location>
        <begin position="573"/>
        <end position="591"/>
    </location>
</feature>
<reference evidence="11" key="1">
    <citation type="submission" date="2019-04" db="EMBL/GenBank/DDBJ databases">
        <title>Genome assembly of Zosterops borbonicus 15179.</title>
        <authorList>
            <person name="Leroy T."/>
            <person name="Anselmetti Y."/>
            <person name="Tilak M.-K."/>
            <person name="Nabholz B."/>
        </authorList>
    </citation>
    <scope>NUCLEOTIDE SEQUENCE</scope>
    <source>
        <strain evidence="11">HGM_15179</strain>
        <tissue evidence="11">Muscle</tissue>
    </source>
</reference>
<name>A0A8K1D910_9PASS</name>
<feature type="region of interest" description="Disordered" evidence="8">
    <location>
        <begin position="146"/>
        <end position="231"/>
    </location>
</feature>
<comment type="subcellular location">
    <subcellularLocation>
        <location evidence="1">Membrane</location>
        <topology evidence="1">Multi-pass membrane protein</topology>
    </subcellularLocation>
</comment>
<accession>A0A8K1D910</accession>
<evidence type="ECO:0000256" key="4">
    <source>
        <dbReference type="ARBA" id="ARBA00022989"/>
    </source>
</evidence>
<feature type="compositionally biased region" description="Basic and acidic residues" evidence="8">
    <location>
        <begin position="177"/>
        <end position="194"/>
    </location>
</feature>
<feature type="compositionally biased region" description="Basic and acidic residues" evidence="8">
    <location>
        <begin position="50"/>
        <end position="66"/>
    </location>
</feature>
<dbReference type="AlphaFoldDB" id="A0A8K1D910"/>
<feature type="domain" description="MARVEL" evidence="10">
    <location>
        <begin position="450"/>
        <end position="598"/>
    </location>
</feature>
<feature type="transmembrane region" description="Helical" evidence="9">
    <location>
        <begin position="420"/>
        <end position="438"/>
    </location>
</feature>
<feature type="compositionally biased region" description="Acidic residues" evidence="8">
    <location>
        <begin position="101"/>
        <end position="122"/>
    </location>
</feature>
<feature type="compositionally biased region" description="Pro residues" evidence="8">
    <location>
        <begin position="88"/>
        <end position="99"/>
    </location>
</feature>
<dbReference type="Proteomes" id="UP000796761">
    <property type="component" value="Unassembled WGS sequence"/>
</dbReference>
<feature type="region of interest" description="Disordered" evidence="8">
    <location>
        <begin position="249"/>
        <end position="285"/>
    </location>
</feature>
<evidence type="ECO:0000256" key="6">
    <source>
        <dbReference type="ARBA" id="ARBA00034721"/>
    </source>
</evidence>
<dbReference type="OrthoDB" id="9218583at2759"/>
<evidence type="ECO:0000256" key="3">
    <source>
        <dbReference type="ARBA" id="ARBA00022737"/>
    </source>
</evidence>
<feature type="transmembrane region" description="Helical" evidence="9">
    <location>
        <begin position="450"/>
        <end position="472"/>
    </location>
</feature>